<gene>
    <name evidence="3" type="ORF">IHE71_15340</name>
</gene>
<dbReference type="InterPro" id="IPR044929">
    <property type="entry name" value="DNA/RNA_non-sp_Endonuclease_sf"/>
</dbReference>
<proteinExistence type="predicted"/>
<comment type="caution">
    <text evidence="3">The sequence shown here is derived from an EMBL/GenBank/DDBJ whole genome shotgun (WGS) entry which is preliminary data.</text>
</comment>
<keyword evidence="4" id="KW-1185">Reference proteome</keyword>
<dbReference type="EMBL" id="JADAQT010000096">
    <property type="protein sequence ID" value="MBE1877067.1"/>
    <property type="molecule type" value="Genomic_DNA"/>
</dbReference>
<reference evidence="3 4" key="1">
    <citation type="submission" date="2020-10" db="EMBL/GenBank/DDBJ databases">
        <title>Myceligenerans pegani sp. nov., an endophytic actinomycete isolated from Peganum harmala L. in Xinjiang, China.</title>
        <authorList>
            <person name="Xin L."/>
        </authorList>
    </citation>
    <scope>NUCLEOTIDE SEQUENCE [LARGE SCALE GENOMIC DNA]</scope>
    <source>
        <strain evidence="3 4">TRM65318</strain>
    </source>
</reference>
<dbReference type="Proteomes" id="UP000625527">
    <property type="component" value="Unassembled WGS sequence"/>
</dbReference>
<feature type="domain" description="Type VII secretion system protein EssD-like" evidence="2">
    <location>
        <begin position="249"/>
        <end position="377"/>
    </location>
</feature>
<feature type="region of interest" description="Disordered" evidence="1">
    <location>
        <begin position="80"/>
        <end position="131"/>
    </location>
</feature>
<dbReference type="RefSeq" id="WP_192863627.1">
    <property type="nucleotide sequence ID" value="NZ_JADAQT010000096.1"/>
</dbReference>
<protein>
    <submittedName>
        <fullName evidence="3">DNA/RNA non-specific endonuclease</fullName>
    </submittedName>
</protein>
<accession>A0ABR9N0A5</accession>
<evidence type="ECO:0000313" key="3">
    <source>
        <dbReference type="EMBL" id="MBE1877067.1"/>
    </source>
</evidence>
<keyword evidence="3" id="KW-0540">Nuclease</keyword>
<keyword evidence="3" id="KW-0378">Hydrolase</keyword>
<sequence>MSGGMHGADVEALRLLAGRIDEGGRSLDGVVTVVEAVIPDPGGWNGPDAEDFRAVWGGEHAVRLRDVATALAEAAGRIRENADAQEETSDGDPAGHVAVTSGAGTSRVDGGGDAPGEPVGAGATASPGGGTAEVEIRPAAFAVVPDDAGDESGADVGRGAAGGGDGRAGSDDGADEYPPPEVDRTVEAEPPSARTPFAGVDGLEPNTAYEVDGRGTFYTDGSGRVTHVEAEYGRTGDLNWDLMEPQPDVTYVVGDEHVFVTDDAARTVAVHVEDLQLGEADRSESVQQRIGDLGGDGYDGGHLVGNAFGGGPEDLNLVPMLEEVNRGAGDTYYALETRLREELNADPPSDVELHVFPEYDGDSPVPRTITVEYAIDGEAERKEFDNG</sequence>
<organism evidence="3 4">
    <name type="scientific">Myceligenerans pegani</name>
    <dbReference type="NCBI Taxonomy" id="2776917"/>
    <lineage>
        <taxon>Bacteria</taxon>
        <taxon>Bacillati</taxon>
        <taxon>Actinomycetota</taxon>
        <taxon>Actinomycetes</taxon>
        <taxon>Micrococcales</taxon>
        <taxon>Promicromonosporaceae</taxon>
        <taxon>Myceligenerans</taxon>
    </lineage>
</organism>
<keyword evidence="3" id="KW-0255">Endonuclease</keyword>
<evidence type="ECO:0000256" key="1">
    <source>
        <dbReference type="SAM" id="MobiDB-lite"/>
    </source>
</evidence>
<dbReference type="Gene3D" id="3.40.570.10">
    <property type="entry name" value="Extracellular Endonuclease, subunit A"/>
    <property type="match status" value="1"/>
</dbReference>
<name>A0ABR9N0A5_9MICO</name>
<dbReference type="Pfam" id="PF13930">
    <property type="entry name" value="Endonuclea_NS_2"/>
    <property type="match status" value="1"/>
</dbReference>
<feature type="region of interest" description="Disordered" evidence="1">
    <location>
        <begin position="145"/>
        <end position="206"/>
    </location>
</feature>
<dbReference type="InterPro" id="IPR044927">
    <property type="entry name" value="Endonuclea_NS_2"/>
</dbReference>
<evidence type="ECO:0000259" key="2">
    <source>
        <dbReference type="Pfam" id="PF13930"/>
    </source>
</evidence>
<evidence type="ECO:0000313" key="4">
    <source>
        <dbReference type="Proteomes" id="UP000625527"/>
    </source>
</evidence>
<dbReference type="GO" id="GO:0004519">
    <property type="term" value="F:endonuclease activity"/>
    <property type="evidence" value="ECO:0007669"/>
    <property type="project" value="UniProtKB-KW"/>
</dbReference>